<feature type="compositionally biased region" description="Low complexity" evidence="1">
    <location>
        <begin position="186"/>
        <end position="197"/>
    </location>
</feature>
<gene>
    <name evidence="2" type="ORF">EZS28_028265</name>
</gene>
<proteinExistence type="predicted"/>
<dbReference type="OrthoDB" id="1667587at2759"/>
<reference evidence="2 3" key="1">
    <citation type="submission" date="2019-03" db="EMBL/GenBank/DDBJ databases">
        <title>Single cell metagenomics reveals metabolic interactions within the superorganism composed of flagellate Streblomastix strix and complex community of Bacteroidetes bacteria on its surface.</title>
        <authorList>
            <person name="Treitli S.C."/>
            <person name="Kolisko M."/>
            <person name="Husnik F."/>
            <person name="Keeling P."/>
            <person name="Hampl V."/>
        </authorList>
    </citation>
    <scope>NUCLEOTIDE SEQUENCE [LARGE SCALE GENOMIC DNA]</scope>
    <source>
        <strain evidence="2">ST1C</strain>
    </source>
</reference>
<dbReference type="GO" id="GO:0042594">
    <property type="term" value="P:response to starvation"/>
    <property type="evidence" value="ECO:0007669"/>
    <property type="project" value="TreeGrafter"/>
</dbReference>
<organism evidence="2 3">
    <name type="scientific">Streblomastix strix</name>
    <dbReference type="NCBI Taxonomy" id="222440"/>
    <lineage>
        <taxon>Eukaryota</taxon>
        <taxon>Metamonada</taxon>
        <taxon>Preaxostyla</taxon>
        <taxon>Oxymonadida</taxon>
        <taxon>Streblomastigidae</taxon>
        <taxon>Streblomastix</taxon>
    </lineage>
</organism>
<dbReference type="GO" id="GO:0005737">
    <property type="term" value="C:cytoplasm"/>
    <property type="evidence" value="ECO:0007669"/>
    <property type="project" value="TreeGrafter"/>
</dbReference>
<feature type="region of interest" description="Disordered" evidence="1">
    <location>
        <begin position="186"/>
        <end position="212"/>
    </location>
</feature>
<name>A0A5J4V0T3_9EUKA</name>
<dbReference type="Proteomes" id="UP000324800">
    <property type="component" value="Unassembled WGS sequence"/>
</dbReference>
<comment type="caution">
    <text evidence="2">The sequence shown here is derived from an EMBL/GenBank/DDBJ whole genome shotgun (WGS) entry which is preliminary data.</text>
</comment>
<dbReference type="PANTHER" id="PTHR13268">
    <property type="entry name" value="BREAST CARCINOMA AMPLIFIED SEQUENCE 3"/>
    <property type="match status" value="1"/>
</dbReference>
<dbReference type="PANTHER" id="PTHR13268:SF0">
    <property type="entry name" value="BCAS3 MICROTUBULE ASSOCIATED CELL MIGRATION FACTOR"/>
    <property type="match status" value="1"/>
</dbReference>
<evidence type="ECO:0000256" key="1">
    <source>
        <dbReference type="SAM" id="MobiDB-lite"/>
    </source>
</evidence>
<evidence type="ECO:0000313" key="2">
    <source>
        <dbReference type="EMBL" id="KAA6376207.1"/>
    </source>
</evidence>
<evidence type="ECO:0008006" key="4">
    <source>
        <dbReference type="Google" id="ProtNLM"/>
    </source>
</evidence>
<accession>A0A5J4V0T3</accession>
<dbReference type="AlphaFoldDB" id="A0A5J4V0T3"/>
<dbReference type="InterPro" id="IPR045142">
    <property type="entry name" value="BCAS3-like"/>
</dbReference>
<dbReference type="EMBL" id="SNRW01010683">
    <property type="protein sequence ID" value="KAA6376207.1"/>
    <property type="molecule type" value="Genomic_DNA"/>
</dbReference>
<feature type="non-terminal residue" evidence="2">
    <location>
        <position position="1"/>
    </location>
</feature>
<dbReference type="GO" id="GO:0006914">
    <property type="term" value="P:autophagy"/>
    <property type="evidence" value="ECO:0007669"/>
    <property type="project" value="InterPro"/>
</dbReference>
<protein>
    <recommendedName>
        <fullName evidence="4">Autophagy-related protein 18</fullName>
    </recommendedName>
</protein>
<dbReference type="InterPro" id="IPR036322">
    <property type="entry name" value="WD40_repeat_dom_sf"/>
</dbReference>
<dbReference type="SUPFAM" id="SSF50978">
    <property type="entry name" value="WD40 repeat-like"/>
    <property type="match status" value="1"/>
</dbReference>
<evidence type="ECO:0000313" key="3">
    <source>
        <dbReference type="Proteomes" id="UP000324800"/>
    </source>
</evidence>
<sequence length="212" mass="22931">SLWEVSSRITALSVYPSDESSIGYIRKDGAGKKAWNFIVSSQPIVQLKFNRTGSLLAVAPVDGCKCLLFSLHPLCSYTLRLISILIRGKTRAHITSLSFNAPSSLLSITSARGTTHIFSVIPSHSRPSDLQIPDPILISKPLKRISSIQINQDTDDSSVVTPAVPSVLFLSSRLYFPHDNYSSIDINSSDSTPNSTTGDKIIGSAKDAGKKN</sequence>